<dbReference type="PANTHER" id="PTHR46111">
    <property type="entry name" value="RIBOSOMAL RNA SMALL SUBUNIT METHYLTRANSFERASE I"/>
    <property type="match status" value="1"/>
</dbReference>
<evidence type="ECO:0000313" key="8">
    <source>
        <dbReference type="EMBL" id="PKZ28743.1"/>
    </source>
</evidence>
<dbReference type="Pfam" id="PF00590">
    <property type="entry name" value="TP_methylase"/>
    <property type="match status" value="1"/>
</dbReference>
<dbReference type="PROSITE" id="PS01296">
    <property type="entry name" value="RSMI"/>
    <property type="match status" value="1"/>
</dbReference>
<keyword evidence="1 6" id="KW-0963">Cytoplasm</keyword>
<comment type="caution">
    <text evidence="8">The sequence shown here is derived from an EMBL/GenBank/DDBJ whole genome shotgun (WGS) entry which is preliminary data.</text>
</comment>
<evidence type="ECO:0000256" key="4">
    <source>
        <dbReference type="ARBA" id="ARBA00022679"/>
    </source>
</evidence>
<dbReference type="InterPro" id="IPR035996">
    <property type="entry name" value="4pyrrol_Methylase_sf"/>
</dbReference>
<dbReference type="InterPro" id="IPR014776">
    <property type="entry name" value="4pyrrole_Mease_sub2"/>
</dbReference>
<dbReference type="InterPro" id="IPR014777">
    <property type="entry name" value="4pyrrole_Mease_sub1"/>
</dbReference>
<dbReference type="AlphaFoldDB" id="A0A2I1N8N5"/>
<evidence type="ECO:0000256" key="5">
    <source>
        <dbReference type="ARBA" id="ARBA00022691"/>
    </source>
</evidence>
<dbReference type="InterPro" id="IPR018063">
    <property type="entry name" value="SAM_MeTrfase_RsmI_CS"/>
</dbReference>
<keyword evidence="4 6" id="KW-0808">Transferase</keyword>
<keyword evidence="2 6" id="KW-0698">rRNA processing</keyword>
<comment type="subcellular location">
    <subcellularLocation>
        <location evidence="6">Cytoplasm</location>
    </subcellularLocation>
</comment>
<evidence type="ECO:0000256" key="1">
    <source>
        <dbReference type="ARBA" id="ARBA00022490"/>
    </source>
</evidence>
<organism evidence="8 9">
    <name type="scientific">Campylobacter ureolyticus</name>
    <dbReference type="NCBI Taxonomy" id="827"/>
    <lineage>
        <taxon>Bacteria</taxon>
        <taxon>Pseudomonadati</taxon>
        <taxon>Campylobacterota</taxon>
        <taxon>Epsilonproteobacteria</taxon>
        <taxon>Campylobacterales</taxon>
        <taxon>Campylobacteraceae</taxon>
        <taxon>Campylobacter</taxon>
    </lineage>
</organism>
<dbReference type="InterPro" id="IPR000878">
    <property type="entry name" value="4pyrrol_Mease"/>
</dbReference>
<feature type="domain" description="Tetrapyrrole methylase" evidence="7">
    <location>
        <begin position="1"/>
        <end position="199"/>
    </location>
</feature>
<dbReference type="Gene3D" id="3.30.950.10">
    <property type="entry name" value="Methyltransferase, Cobalt-precorrin-4 Transmethylase, Domain 2"/>
    <property type="match status" value="1"/>
</dbReference>
<evidence type="ECO:0000256" key="2">
    <source>
        <dbReference type="ARBA" id="ARBA00022552"/>
    </source>
</evidence>
<dbReference type="SUPFAM" id="SSF53790">
    <property type="entry name" value="Tetrapyrrole methylase"/>
    <property type="match status" value="1"/>
</dbReference>
<comment type="catalytic activity">
    <reaction evidence="6">
        <text>cytidine(1402) in 16S rRNA + S-adenosyl-L-methionine = 2'-O-methylcytidine(1402) in 16S rRNA + S-adenosyl-L-homocysteine + H(+)</text>
        <dbReference type="Rhea" id="RHEA:42924"/>
        <dbReference type="Rhea" id="RHEA-COMP:10285"/>
        <dbReference type="Rhea" id="RHEA-COMP:10286"/>
        <dbReference type="ChEBI" id="CHEBI:15378"/>
        <dbReference type="ChEBI" id="CHEBI:57856"/>
        <dbReference type="ChEBI" id="CHEBI:59789"/>
        <dbReference type="ChEBI" id="CHEBI:74495"/>
        <dbReference type="ChEBI" id="CHEBI:82748"/>
        <dbReference type="EC" id="2.1.1.198"/>
    </reaction>
</comment>
<keyword evidence="3 6" id="KW-0489">Methyltransferase</keyword>
<dbReference type="NCBIfam" id="TIGR00096">
    <property type="entry name" value="16S rRNA (cytidine(1402)-2'-O)-methyltransferase"/>
    <property type="match status" value="1"/>
</dbReference>
<gene>
    <name evidence="6 8" type="primary">rsmI</name>
    <name evidence="8" type="ORF">CYJ41_07640</name>
</gene>
<reference evidence="8 9" key="1">
    <citation type="submission" date="2017-12" db="EMBL/GenBank/DDBJ databases">
        <title>Phylogenetic diversity of female urinary microbiome.</title>
        <authorList>
            <person name="Thomas-White K."/>
            <person name="Wolfe A.J."/>
        </authorList>
    </citation>
    <scope>NUCLEOTIDE SEQUENCE [LARGE SCALE GENOMIC DNA]</scope>
    <source>
        <strain evidence="8 9">UMB0112</strain>
    </source>
</reference>
<dbReference type="Gene3D" id="3.40.1010.10">
    <property type="entry name" value="Cobalt-precorrin-4 Transmethylase, Domain 1"/>
    <property type="match status" value="1"/>
</dbReference>
<dbReference type="HAMAP" id="MF_01877">
    <property type="entry name" value="16SrRNA_methyltr_I"/>
    <property type="match status" value="1"/>
</dbReference>
<sequence length="270" mass="30657">MLYFIPTPIGNLSDVSLHILEVLAKCEVIFCEDTRVTKKFLNLLQTRYSLKLKDVSFYSLHSHNEDEILKNIDLDIFKKICAYMSDAGMPCISDPGNSLVKFAQKNKIKYEVLSGSNALILAAAASGLIEKEFSFLGFLPNKGDERKVAIQNALNSPYPTIIYESPKRVLNLIKNIADIDPQREIFIIKEATKKFETKYFDKAINLAQILENENLNGEFCLVLDKSKNTKFETILESDILDLDIPPKQKSKLLSKITGINQKEIYKNLIK</sequence>
<dbReference type="PIRSF" id="PIRSF005917">
    <property type="entry name" value="MTase_YraL"/>
    <property type="match status" value="1"/>
</dbReference>
<dbReference type="PANTHER" id="PTHR46111:SF1">
    <property type="entry name" value="RIBOSOMAL RNA SMALL SUBUNIT METHYLTRANSFERASE I"/>
    <property type="match status" value="1"/>
</dbReference>
<comment type="similarity">
    <text evidence="6">Belongs to the methyltransferase superfamily. RsmI family.</text>
</comment>
<evidence type="ECO:0000313" key="9">
    <source>
        <dbReference type="Proteomes" id="UP000234639"/>
    </source>
</evidence>
<accession>A0A2I1N8N5</accession>
<dbReference type="Proteomes" id="UP000234639">
    <property type="component" value="Unassembled WGS sequence"/>
</dbReference>
<name>A0A2I1N8N5_9BACT</name>
<dbReference type="GO" id="GO:0070677">
    <property type="term" value="F:rRNA (cytosine-2'-O-)-methyltransferase activity"/>
    <property type="evidence" value="ECO:0007669"/>
    <property type="project" value="UniProtKB-UniRule"/>
</dbReference>
<dbReference type="CDD" id="cd11648">
    <property type="entry name" value="RsmI"/>
    <property type="match status" value="1"/>
</dbReference>
<evidence type="ECO:0000256" key="6">
    <source>
        <dbReference type="HAMAP-Rule" id="MF_01877"/>
    </source>
</evidence>
<dbReference type="GO" id="GO:0005737">
    <property type="term" value="C:cytoplasm"/>
    <property type="evidence" value="ECO:0007669"/>
    <property type="project" value="UniProtKB-SubCell"/>
</dbReference>
<evidence type="ECO:0000259" key="7">
    <source>
        <dbReference type="Pfam" id="PF00590"/>
    </source>
</evidence>
<evidence type="ECO:0000256" key="3">
    <source>
        <dbReference type="ARBA" id="ARBA00022603"/>
    </source>
</evidence>
<dbReference type="EC" id="2.1.1.198" evidence="6"/>
<dbReference type="EMBL" id="PKHU01000007">
    <property type="protein sequence ID" value="PKZ28743.1"/>
    <property type="molecule type" value="Genomic_DNA"/>
</dbReference>
<keyword evidence="5 6" id="KW-0949">S-adenosyl-L-methionine</keyword>
<proteinExistence type="inferred from homology"/>
<dbReference type="InterPro" id="IPR008189">
    <property type="entry name" value="rRNA_ssu_MeTfrase_I"/>
</dbReference>
<dbReference type="RefSeq" id="WP_101637654.1">
    <property type="nucleotide sequence ID" value="NZ_PKHU01000007.1"/>
</dbReference>
<comment type="function">
    <text evidence="6">Catalyzes the 2'-O-methylation of the ribose of cytidine 1402 (C1402) in 16S rRNA.</text>
</comment>
<protein>
    <recommendedName>
        <fullName evidence="6">Ribosomal RNA small subunit methyltransferase I</fullName>
        <ecNumber evidence="6">2.1.1.198</ecNumber>
    </recommendedName>
    <alternativeName>
        <fullName evidence="6">16S rRNA 2'-O-ribose C1402 methyltransferase</fullName>
    </alternativeName>
    <alternativeName>
        <fullName evidence="6">rRNA (cytidine-2'-O-)-methyltransferase RsmI</fullName>
    </alternativeName>
</protein>